<keyword evidence="3" id="KW-1185">Reference proteome</keyword>
<sequence length="111" mass="12370">MLSNLIKWALLALVTVVQADYQWRAYNEYACNHFSSYPTIPALQSPPAYGANGACYSFPNFQARRIETDRSVRATFFCEKNCLMRDKKYTVNGGTCFAAPSGCSIGSFTVD</sequence>
<dbReference type="EMBL" id="JAZHXI010000015">
    <property type="protein sequence ID" value="KAL2063806.1"/>
    <property type="molecule type" value="Genomic_DNA"/>
</dbReference>
<gene>
    <name evidence="2" type="ORF">VTL71DRAFT_5611</name>
</gene>
<keyword evidence="1" id="KW-0732">Signal</keyword>
<evidence type="ECO:0000256" key="1">
    <source>
        <dbReference type="SAM" id="SignalP"/>
    </source>
</evidence>
<comment type="caution">
    <text evidence="2">The sequence shown here is derived from an EMBL/GenBank/DDBJ whole genome shotgun (WGS) entry which is preliminary data.</text>
</comment>
<feature type="signal peptide" evidence="1">
    <location>
        <begin position="1"/>
        <end position="19"/>
    </location>
</feature>
<name>A0ABR4C1K5_9HELO</name>
<evidence type="ECO:0000313" key="2">
    <source>
        <dbReference type="EMBL" id="KAL2063806.1"/>
    </source>
</evidence>
<feature type="chain" id="PRO_5045483412" evidence="1">
    <location>
        <begin position="20"/>
        <end position="111"/>
    </location>
</feature>
<protein>
    <submittedName>
        <fullName evidence="2">Uncharacterized protein</fullName>
    </submittedName>
</protein>
<organism evidence="2 3">
    <name type="scientific">Oculimacula yallundae</name>
    <dbReference type="NCBI Taxonomy" id="86028"/>
    <lineage>
        <taxon>Eukaryota</taxon>
        <taxon>Fungi</taxon>
        <taxon>Dikarya</taxon>
        <taxon>Ascomycota</taxon>
        <taxon>Pezizomycotina</taxon>
        <taxon>Leotiomycetes</taxon>
        <taxon>Helotiales</taxon>
        <taxon>Ploettnerulaceae</taxon>
        <taxon>Oculimacula</taxon>
    </lineage>
</organism>
<dbReference type="Proteomes" id="UP001595075">
    <property type="component" value="Unassembled WGS sequence"/>
</dbReference>
<reference evidence="2 3" key="1">
    <citation type="journal article" date="2024" name="Commun. Biol.">
        <title>Comparative genomic analysis of thermophilic fungi reveals convergent evolutionary adaptations and gene losses.</title>
        <authorList>
            <person name="Steindorff A.S."/>
            <person name="Aguilar-Pontes M.V."/>
            <person name="Robinson A.J."/>
            <person name="Andreopoulos B."/>
            <person name="LaButti K."/>
            <person name="Kuo A."/>
            <person name="Mondo S."/>
            <person name="Riley R."/>
            <person name="Otillar R."/>
            <person name="Haridas S."/>
            <person name="Lipzen A."/>
            <person name="Grimwood J."/>
            <person name="Schmutz J."/>
            <person name="Clum A."/>
            <person name="Reid I.D."/>
            <person name="Moisan M.C."/>
            <person name="Butler G."/>
            <person name="Nguyen T.T.M."/>
            <person name="Dewar K."/>
            <person name="Conant G."/>
            <person name="Drula E."/>
            <person name="Henrissat B."/>
            <person name="Hansel C."/>
            <person name="Singer S."/>
            <person name="Hutchinson M.I."/>
            <person name="de Vries R.P."/>
            <person name="Natvig D.O."/>
            <person name="Powell A.J."/>
            <person name="Tsang A."/>
            <person name="Grigoriev I.V."/>
        </authorList>
    </citation>
    <scope>NUCLEOTIDE SEQUENCE [LARGE SCALE GENOMIC DNA]</scope>
    <source>
        <strain evidence="2 3">CBS 494.80</strain>
    </source>
</reference>
<accession>A0ABR4C1K5</accession>
<evidence type="ECO:0000313" key="3">
    <source>
        <dbReference type="Proteomes" id="UP001595075"/>
    </source>
</evidence>
<proteinExistence type="predicted"/>